<name>A0ABN1Z728_9ACTN</name>
<dbReference type="Proteomes" id="UP001500973">
    <property type="component" value="Unassembled WGS sequence"/>
</dbReference>
<feature type="region of interest" description="Disordered" evidence="1">
    <location>
        <begin position="1"/>
        <end position="34"/>
    </location>
</feature>
<evidence type="ECO:0000256" key="1">
    <source>
        <dbReference type="SAM" id="MobiDB-lite"/>
    </source>
</evidence>
<organism evidence="2 3">
    <name type="scientific">Streptomyces thermospinosisporus</name>
    <dbReference type="NCBI Taxonomy" id="161482"/>
    <lineage>
        <taxon>Bacteria</taxon>
        <taxon>Bacillati</taxon>
        <taxon>Actinomycetota</taxon>
        <taxon>Actinomycetes</taxon>
        <taxon>Kitasatosporales</taxon>
        <taxon>Streptomycetaceae</taxon>
        <taxon>Streptomyces</taxon>
    </lineage>
</organism>
<gene>
    <name evidence="2" type="ORF">GCM10009601_47580</name>
</gene>
<feature type="region of interest" description="Disordered" evidence="1">
    <location>
        <begin position="54"/>
        <end position="100"/>
    </location>
</feature>
<proteinExistence type="predicted"/>
<feature type="compositionally biased region" description="Basic and acidic residues" evidence="1">
    <location>
        <begin position="55"/>
        <end position="86"/>
    </location>
</feature>
<evidence type="ECO:0000313" key="3">
    <source>
        <dbReference type="Proteomes" id="UP001500973"/>
    </source>
</evidence>
<reference evidence="3" key="1">
    <citation type="journal article" date="2019" name="Int. J. Syst. Evol. Microbiol.">
        <title>The Global Catalogue of Microorganisms (GCM) 10K type strain sequencing project: providing services to taxonomists for standard genome sequencing and annotation.</title>
        <authorList>
            <consortium name="The Broad Institute Genomics Platform"/>
            <consortium name="The Broad Institute Genome Sequencing Center for Infectious Disease"/>
            <person name="Wu L."/>
            <person name="Ma J."/>
        </authorList>
    </citation>
    <scope>NUCLEOTIDE SEQUENCE [LARGE SCALE GENOMIC DNA]</scope>
    <source>
        <strain evidence="3">JCM 11756</strain>
    </source>
</reference>
<evidence type="ECO:0000313" key="2">
    <source>
        <dbReference type="EMBL" id="GAA1430381.1"/>
    </source>
</evidence>
<sequence length="100" mass="11567">MCRPPLGDDSGDIADRAIAQSDRTERDPTAFPVLAEGPTMLEYEMQQFRQAELVRQAEQERRAREAARGRRAARRDSAERSPEAESHRRRFRRPRFARAA</sequence>
<feature type="compositionally biased region" description="Basic residues" evidence="1">
    <location>
        <begin position="87"/>
        <end position="100"/>
    </location>
</feature>
<accession>A0ABN1Z728</accession>
<dbReference type="EMBL" id="BAAAIZ010000077">
    <property type="protein sequence ID" value="GAA1430381.1"/>
    <property type="molecule type" value="Genomic_DNA"/>
</dbReference>
<comment type="caution">
    <text evidence="2">The sequence shown here is derived from an EMBL/GenBank/DDBJ whole genome shotgun (WGS) entry which is preliminary data.</text>
</comment>
<keyword evidence="3" id="KW-1185">Reference proteome</keyword>
<protein>
    <submittedName>
        <fullName evidence="2">Uncharacterized protein</fullName>
    </submittedName>
</protein>